<dbReference type="Proteomes" id="UP001497516">
    <property type="component" value="Chromosome 7"/>
</dbReference>
<dbReference type="AlphaFoldDB" id="A0AAV2FZ39"/>
<reference evidence="1 2" key="1">
    <citation type="submission" date="2024-04" db="EMBL/GenBank/DDBJ databases">
        <authorList>
            <person name="Fracassetti M."/>
        </authorList>
    </citation>
    <scope>NUCLEOTIDE SEQUENCE [LARGE SCALE GENOMIC DNA]</scope>
</reference>
<sequence>MIRAIQKIDAERKVLMDELFAVDIRLEEKKNAWADESEIEALEADFEEIIQVILSKLKSLEKITDEYETSFGRKLEALKKEFEALLEKADL</sequence>
<proteinExistence type="predicted"/>
<evidence type="ECO:0000313" key="1">
    <source>
        <dbReference type="EMBL" id="CAL1403576.1"/>
    </source>
</evidence>
<accession>A0AAV2FZ39</accession>
<keyword evidence="2" id="KW-1185">Reference proteome</keyword>
<organism evidence="1 2">
    <name type="scientific">Linum trigynum</name>
    <dbReference type="NCBI Taxonomy" id="586398"/>
    <lineage>
        <taxon>Eukaryota</taxon>
        <taxon>Viridiplantae</taxon>
        <taxon>Streptophyta</taxon>
        <taxon>Embryophyta</taxon>
        <taxon>Tracheophyta</taxon>
        <taxon>Spermatophyta</taxon>
        <taxon>Magnoliopsida</taxon>
        <taxon>eudicotyledons</taxon>
        <taxon>Gunneridae</taxon>
        <taxon>Pentapetalae</taxon>
        <taxon>rosids</taxon>
        <taxon>fabids</taxon>
        <taxon>Malpighiales</taxon>
        <taxon>Linaceae</taxon>
        <taxon>Linum</taxon>
    </lineage>
</organism>
<evidence type="ECO:0000313" key="2">
    <source>
        <dbReference type="Proteomes" id="UP001497516"/>
    </source>
</evidence>
<name>A0AAV2FZ39_9ROSI</name>
<gene>
    <name evidence="1" type="ORF">LTRI10_LOCUS43497</name>
</gene>
<protein>
    <submittedName>
        <fullName evidence="1">Uncharacterized protein</fullName>
    </submittedName>
</protein>
<dbReference type="EMBL" id="OZ034820">
    <property type="protein sequence ID" value="CAL1403576.1"/>
    <property type="molecule type" value="Genomic_DNA"/>
</dbReference>